<feature type="domain" description="Transcription elongation factor GreA/GreB C-terminal" evidence="1">
    <location>
        <begin position="99"/>
        <end position="165"/>
    </location>
</feature>
<dbReference type="SUPFAM" id="SSF54534">
    <property type="entry name" value="FKBP-like"/>
    <property type="match status" value="1"/>
</dbReference>
<evidence type="ECO:0000313" key="2">
    <source>
        <dbReference type="EMBL" id="MBP2024614.1"/>
    </source>
</evidence>
<evidence type="ECO:0000313" key="3">
    <source>
        <dbReference type="Proteomes" id="UP001519306"/>
    </source>
</evidence>
<proteinExistence type="predicted"/>
<evidence type="ECO:0000259" key="1">
    <source>
        <dbReference type="Pfam" id="PF01272"/>
    </source>
</evidence>
<protein>
    <submittedName>
        <fullName evidence="2">Transcription elongation GreA/GreB family factor</fullName>
    </submittedName>
</protein>
<comment type="caution">
    <text evidence="2">The sequence shown here is derived from an EMBL/GenBank/DDBJ whole genome shotgun (WGS) entry which is preliminary data.</text>
</comment>
<dbReference type="InterPro" id="IPR036953">
    <property type="entry name" value="GreA/GreB_C_sf"/>
</dbReference>
<dbReference type="Proteomes" id="UP001519306">
    <property type="component" value="Unassembled WGS sequence"/>
</dbReference>
<dbReference type="InterPro" id="IPR001437">
    <property type="entry name" value="Tscrpt_elong_fac_GreA/B_C"/>
</dbReference>
<dbReference type="Pfam" id="PF01272">
    <property type="entry name" value="GreA_GreB"/>
    <property type="match status" value="1"/>
</dbReference>
<name>A0ABS4KA26_9FIRM</name>
<dbReference type="EMBL" id="JAGGLJ010000001">
    <property type="protein sequence ID" value="MBP2024614.1"/>
    <property type="molecule type" value="Genomic_DNA"/>
</dbReference>
<dbReference type="Gene3D" id="3.10.50.30">
    <property type="entry name" value="Transcription elongation factor, GreA/GreB, C-terminal domain"/>
    <property type="match status" value="1"/>
</dbReference>
<keyword evidence="3" id="KW-1185">Reference proteome</keyword>
<sequence length="174" mass="20270">MNKKRGGFVFNKSIGKVRLKHKNRRRHKSRCIYILEKSECKIHDICKTSSGCKNYTERELSDYEIKSIIQKERIRKRLNELQKKKKEVKEEKPKINTGIDVGDTFEIKYLADGFIQEYEIVQPERADLIEGRISHEAPLAEAVIGRQIGEVVRLKTGENVQCKITDWTPLEAIL</sequence>
<gene>
    <name evidence="2" type="ORF">J2Z71_000129</name>
</gene>
<organism evidence="2 3">
    <name type="scientific">Peptoniphilus stercorisuis</name>
    <dbReference type="NCBI Taxonomy" id="1436965"/>
    <lineage>
        <taxon>Bacteria</taxon>
        <taxon>Bacillati</taxon>
        <taxon>Bacillota</taxon>
        <taxon>Tissierellia</taxon>
        <taxon>Tissierellales</taxon>
        <taxon>Peptoniphilaceae</taxon>
        <taxon>Peptoniphilus</taxon>
    </lineage>
</organism>
<reference evidence="2 3" key="1">
    <citation type="submission" date="2021-03" db="EMBL/GenBank/DDBJ databases">
        <title>Genomic Encyclopedia of Type Strains, Phase IV (KMG-IV): sequencing the most valuable type-strain genomes for metagenomic binning, comparative biology and taxonomic classification.</title>
        <authorList>
            <person name="Goeker M."/>
        </authorList>
    </citation>
    <scope>NUCLEOTIDE SEQUENCE [LARGE SCALE GENOMIC DNA]</scope>
    <source>
        <strain evidence="2 3">DSM 27563</strain>
    </source>
</reference>
<accession>A0ABS4KA26</accession>
<dbReference type="RefSeq" id="WP_210059917.1">
    <property type="nucleotide sequence ID" value="NZ_JAGGLJ010000001.1"/>
</dbReference>